<dbReference type="GO" id="GO:0000906">
    <property type="term" value="F:6,7-dimethyl-8-ribityllumazine synthase activity"/>
    <property type="evidence" value="ECO:0007669"/>
    <property type="project" value="UniProtKB-EC"/>
</dbReference>
<dbReference type="Gene3D" id="3.40.50.960">
    <property type="entry name" value="Lumazine/riboflavin synthase"/>
    <property type="match status" value="1"/>
</dbReference>
<evidence type="ECO:0000256" key="3">
    <source>
        <dbReference type="ARBA" id="ARBA00012664"/>
    </source>
</evidence>
<proteinExistence type="inferred from homology"/>
<feature type="binding site" evidence="7">
    <location>
        <begin position="88"/>
        <end position="89"/>
    </location>
    <ligand>
        <name>(2S)-2-hydroxy-3-oxobutyl phosphate</name>
        <dbReference type="ChEBI" id="CHEBI:58830"/>
    </ligand>
</feature>
<dbReference type="EC" id="2.5.1.78" evidence="3 7"/>
<dbReference type="EMBL" id="JACSQD010000001">
    <property type="protein sequence ID" value="MBD7993905.1"/>
    <property type="molecule type" value="Genomic_DNA"/>
</dbReference>
<evidence type="ECO:0000256" key="5">
    <source>
        <dbReference type="ARBA" id="ARBA00022679"/>
    </source>
</evidence>
<comment type="pathway">
    <text evidence="1 7">Cofactor biosynthesis; riboflavin biosynthesis; riboflavin from 2-hydroxy-3-oxobutyl phosphate and 5-amino-6-(D-ribitylamino)uracil: step 1/2.</text>
</comment>
<dbReference type="NCBIfam" id="TIGR00114">
    <property type="entry name" value="lumazine-synth"/>
    <property type="match status" value="1"/>
</dbReference>
<keyword evidence="5 7" id="KW-0808">Transferase</keyword>
<evidence type="ECO:0000313" key="9">
    <source>
        <dbReference type="Proteomes" id="UP000609874"/>
    </source>
</evidence>
<feature type="binding site" evidence="7">
    <location>
        <begin position="83"/>
        <end position="85"/>
    </location>
    <ligand>
        <name>5-amino-6-(D-ribitylamino)uracil</name>
        <dbReference type="ChEBI" id="CHEBI:15934"/>
    </ligand>
</feature>
<gene>
    <name evidence="7" type="primary">ribH</name>
    <name evidence="8" type="ORF">H9639_01145</name>
</gene>
<comment type="catalytic activity">
    <reaction evidence="6 7">
        <text>(2S)-2-hydroxy-3-oxobutyl phosphate + 5-amino-6-(D-ribitylamino)uracil = 6,7-dimethyl-8-(1-D-ribityl)lumazine + phosphate + 2 H2O + H(+)</text>
        <dbReference type="Rhea" id="RHEA:26152"/>
        <dbReference type="ChEBI" id="CHEBI:15377"/>
        <dbReference type="ChEBI" id="CHEBI:15378"/>
        <dbReference type="ChEBI" id="CHEBI:15934"/>
        <dbReference type="ChEBI" id="CHEBI:43474"/>
        <dbReference type="ChEBI" id="CHEBI:58201"/>
        <dbReference type="ChEBI" id="CHEBI:58830"/>
        <dbReference type="EC" id="2.5.1.78"/>
    </reaction>
</comment>
<dbReference type="Pfam" id="PF00885">
    <property type="entry name" value="DMRL_synthase"/>
    <property type="match status" value="1"/>
</dbReference>
<dbReference type="InterPro" id="IPR034964">
    <property type="entry name" value="LS"/>
</dbReference>
<sequence length="160" mass="16240">MSGHGAPDNDVSSIKAQGLDFKVAIVAASWHTEVMDGLLDGALRAASDAGLGPRVVRVPGTFELSVAAARLAPHFDAVVALGVVIRGGTPHFDYVCSSATQGLTEVSVQTGTPVGFGVLTCDTEQQALDRAGLEGSSEDKGYEAFAAAVNTVAALRGTGV</sequence>
<feature type="binding site" evidence="7">
    <location>
        <begin position="61"/>
        <end position="63"/>
    </location>
    <ligand>
        <name>5-amino-6-(D-ribitylamino)uracil</name>
        <dbReference type="ChEBI" id="CHEBI:15934"/>
    </ligand>
</feature>
<dbReference type="CDD" id="cd09209">
    <property type="entry name" value="Lumazine_synthase-I"/>
    <property type="match status" value="1"/>
</dbReference>
<comment type="caution">
    <text evidence="8">The sequence shown here is derived from an EMBL/GenBank/DDBJ whole genome shotgun (WGS) entry which is preliminary data.</text>
</comment>
<dbReference type="PANTHER" id="PTHR21058:SF0">
    <property type="entry name" value="6,7-DIMETHYL-8-RIBITYLLUMAZINE SYNTHASE"/>
    <property type="match status" value="1"/>
</dbReference>
<evidence type="ECO:0000256" key="4">
    <source>
        <dbReference type="ARBA" id="ARBA00022619"/>
    </source>
</evidence>
<dbReference type="InterPro" id="IPR036467">
    <property type="entry name" value="LS/RS_sf"/>
</dbReference>
<dbReference type="PANTHER" id="PTHR21058">
    <property type="entry name" value="6,7-DIMETHYL-8-RIBITYLLUMAZINE SYNTHASE DMRL SYNTHASE LUMAZINE SYNTHASE"/>
    <property type="match status" value="1"/>
</dbReference>
<accession>A0ABR8UMY0</accession>
<evidence type="ECO:0000313" key="8">
    <source>
        <dbReference type="EMBL" id="MBD7993905.1"/>
    </source>
</evidence>
<feature type="binding site" evidence="7">
    <location>
        <position position="116"/>
    </location>
    <ligand>
        <name>5-amino-6-(D-ribitylamino)uracil</name>
        <dbReference type="ChEBI" id="CHEBI:15934"/>
    </ligand>
</feature>
<evidence type="ECO:0000256" key="1">
    <source>
        <dbReference type="ARBA" id="ARBA00004917"/>
    </source>
</evidence>
<dbReference type="SUPFAM" id="SSF52121">
    <property type="entry name" value="Lumazine synthase"/>
    <property type="match status" value="1"/>
</dbReference>
<dbReference type="Proteomes" id="UP000609874">
    <property type="component" value="Unassembled WGS sequence"/>
</dbReference>
<comment type="function">
    <text evidence="7">Catalyzes the formation of 6,7-dimethyl-8-ribityllumazine by condensation of 5-amino-6-(D-ribitylamino)uracil with 3,4-dihydroxy-2-butanone 4-phosphate. This is the penultimate step in the biosynthesis of riboflavin.</text>
</comment>
<dbReference type="HAMAP" id="MF_00178">
    <property type="entry name" value="Lumazine_synth"/>
    <property type="match status" value="1"/>
</dbReference>
<feature type="binding site" evidence="7">
    <location>
        <position position="30"/>
    </location>
    <ligand>
        <name>5-amino-6-(D-ribitylamino)uracil</name>
        <dbReference type="ChEBI" id="CHEBI:15934"/>
    </ligand>
</feature>
<keyword evidence="9" id="KW-1185">Reference proteome</keyword>
<evidence type="ECO:0000256" key="6">
    <source>
        <dbReference type="ARBA" id="ARBA00048785"/>
    </source>
</evidence>
<reference evidence="8 9" key="1">
    <citation type="submission" date="2020-08" db="EMBL/GenBank/DDBJ databases">
        <title>A Genomic Blueprint of the Chicken Gut Microbiome.</title>
        <authorList>
            <person name="Gilroy R."/>
            <person name="Ravi A."/>
            <person name="Getino M."/>
            <person name="Pursley I."/>
            <person name="Horton D.L."/>
            <person name="Alikhan N.-F."/>
            <person name="Baker D."/>
            <person name="Gharbi K."/>
            <person name="Hall N."/>
            <person name="Watson M."/>
            <person name="Adriaenssens E.M."/>
            <person name="Foster-Nyarko E."/>
            <person name="Jarju S."/>
            <person name="Secka A."/>
            <person name="Antonio M."/>
            <person name="Oren A."/>
            <person name="Chaudhuri R."/>
            <person name="La Ragione R.M."/>
            <person name="Hildebrand F."/>
            <person name="Pallen M.J."/>
        </authorList>
    </citation>
    <scope>NUCLEOTIDE SEQUENCE [LARGE SCALE GENOMIC DNA]</scope>
    <source>
        <strain evidence="8 9">Sa2CUA1</strain>
    </source>
</reference>
<evidence type="ECO:0000256" key="7">
    <source>
        <dbReference type="HAMAP-Rule" id="MF_00178"/>
    </source>
</evidence>
<organism evidence="8 9">
    <name type="scientific">Arthrobacter gallicola</name>
    <dbReference type="NCBI Taxonomy" id="2762225"/>
    <lineage>
        <taxon>Bacteria</taxon>
        <taxon>Bacillati</taxon>
        <taxon>Actinomycetota</taxon>
        <taxon>Actinomycetes</taxon>
        <taxon>Micrococcales</taxon>
        <taxon>Micrococcaceae</taxon>
        <taxon>Arthrobacter</taxon>
    </lineage>
</organism>
<dbReference type="RefSeq" id="WP_191806312.1">
    <property type="nucleotide sequence ID" value="NZ_JACSQD010000001.1"/>
</dbReference>
<protein>
    <recommendedName>
        <fullName evidence="3 7">6,7-dimethyl-8-ribityllumazine synthase</fullName>
        <shortName evidence="7">DMRL synthase</shortName>
        <shortName evidence="7">LS</shortName>
        <shortName evidence="7">Lumazine synthase</shortName>
        <ecNumber evidence="3 7">2.5.1.78</ecNumber>
    </recommendedName>
</protein>
<evidence type="ECO:0000256" key="2">
    <source>
        <dbReference type="ARBA" id="ARBA00007424"/>
    </source>
</evidence>
<feature type="active site" description="Proton donor" evidence="7">
    <location>
        <position position="91"/>
    </location>
</feature>
<keyword evidence="4 7" id="KW-0686">Riboflavin biosynthesis</keyword>
<dbReference type="InterPro" id="IPR002180">
    <property type="entry name" value="LS/RS"/>
</dbReference>
<name>A0ABR8UMY0_9MICC</name>
<comment type="similarity">
    <text evidence="2 7">Belongs to the DMRL synthase family.</text>
</comment>
<feature type="binding site" evidence="7">
    <location>
        <position position="130"/>
    </location>
    <ligand>
        <name>(2S)-2-hydroxy-3-oxobutyl phosphate</name>
        <dbReference type="ChEBI" id="CHEBI:58830"/>
    </ligand>
</feature>